<name>A0A0S4X6Z9_RALSL</name>
<organism evidence="1">
    <name type="scientific">Ralstonia solanacearum</name>
    <name type="common">Pseudomonas solanacearum</name>
    <dbReference type="NCBI Taxonomy" id="305"/>
    <lineage>
        <taxon>Bacteria</taxon>
        <taxon>Pseudomonadati</taxon>
        <taxon>Pseudomonadota</taxon>
        <taxon>Betaproteobacteria</taxon>
        <taxon>Burkholderiales</taxon>
        <taxon>Burkholderiaceae</taxon>
        <taxon>Ralstonia</taxon>
        <taxon>Ralstonia solanacearum species complex</taxon>
    </lineage>
</organism>
<proteinExistence type="predicted"/>
<sequence length="31" mass="3234">MHKLATDPGARALFLAWRFPQPAGTPSAGAP</sequence>
<accession>A0A0S4X6Z9</accession>
<dbReference type="EMBL" id="LN899822">
    <property type="protein sequence ID" value="CUV59654.1"/>
    <property type="molecule type" value="Genomic_DNA"/>
</dbReference>
<reference evidence="1" key="1">
    <citation type="submission" date="2015-10" db="EMBL/GenBank/DDBJ databases">
        <authorList>
            <person name="Gilbert D.G."/>
        </authorList>
    </citation>
    <scope>NUCLEOTIDE SEQUENCE</scope>
    <source>
        <strain evidence="1">Phyl III-seqv23</strain>
    </source>
</reference>
<dbReference type="AlphaFoldDB" id="A0A0S4X6Z9"/>
<evidence type="ECO:0000313" key="1">
    <source>
        <dbReference type="EMBL" id="CUV59654.1"/>
    </source>
</evidence>
<gene>
    <name evidence="1" type="ORF">RD1301_v1_490014</name>
</gene>
<protein>
    <submittedName>
        <fullName evidence="1">Putative signal peptide protein</fullName>
    </submittedName>
</protein>